<dbReference type="EMBL" id="PPGH01000018">
    <property type="protein sequence ID" value="PQJ97240.1"/>
    <property type="molecule type" value="Genomic_DNA"/>
</dbReference>
<dbReference type="OrthoDB" id="9800643at2"/>
<dbReference type="FunFam" id="3.40.50.150:FF:000053">
    <property type="entry name" value="Release factor glutamine methyltransferase"/>
    <property type="match status" value="1"/>
</dbReference>
<feature type="binding site" evidence="5">
    <location>
        <begin position="190"/>
        <end position="193"/>
    </location>
    <ligand>
        <name>substrate</name>
    </ligand>
</feature>
<dbReference type="CDD" id="cd02440">
    <property type="entry name" value="AdoMet_MTases"/>
    <property type="match status" value="1"/>
</dbReference>
<evidence type="ECO:0000256" key="4">
    <source>
        <dbReference type="ARBA" id="ARBA00048391"/>
    </source>
</evidence>
<dbReference type="NCBIfam" id="TIGR03534">
    <property type="entry name" value="RF_mod_PrmC"/>
    <property type="match status" value="1"/>
</dbReference>
<evidence type="ECO:0000256" key="2">
    <source>
        <dbReference type="ARBA" id="ARBA00022679"/>
    </source>
</evidence>
<feature type="binding site" evidence="5">
    <location>
        <position position="175"/>
    </location>
    <ligand>
        <name>S-adenosyl-L-methionine</name>
        <dbReference type="ChEBI" id="CHEBI:59789"/>
    </ligand>
</feature>
<dbReference type="Gene3D" id="3.40.50.150">
    <property type="entry name" value="Vaccinia Virus protein VP39"/>
    <property type="match status" value="1"/>
</dbReference>
<dbReference type="GO" id="GO:0003676">
    <property type="term" value="F:nucleic acid binding"/>
    <property type="evidence" value="ECO:0007669"/>
    <property type="project" value="InterPro"/>
</dbReference>
<dbReference type="InterPro" id="IPR019874">
    <property type="entry name" value="RF_methyltr_PrmC"/>
</dbReference>
<gene>
    <name evidence="5 8" type="primary">prmC</name>
    <name evidence="8" type="ORF">CXB77_04410</name>
</gene>
<keyword evidence="9" id="KW-1185">Reference proteome</keyword>
<dbReference type="InterPro" id="IPR002052">
    <property type="entry name" value="DNA_methylase_N6_adenine_CS"/>
</dbReference>
<keyword evidence="2 5" id="KW-0808">Transferase</keyword>
<evidence type="ECO:0000256" key="1">
    <source>
        <dbReference type="ARBA" id="ARBA00022603"/>
    </source>
</evidence>
<evidence type="ECO:0000256" key="5">
    <source>
        <dbReference type="HAMAP-Rule" id="MF_02126"/>
    </source>
</evidence>
<evidence type="ECO:0000259" key="7">
    <source>
        <dbReference type="Pfam" id="PF17827"/>
    </source>
</evidence>
<dbReference type="NCBIfam" id="TIGR00536">
    <property type="entry name" value="hemK_fam"/>
    <property type="match status" value="1"/>
</dbReference>
<dbReference type="Pfam" id="PF05175">
    <property type="entry name" value="MTS"/>
    <property type="match status" value="1"/>
</dbReference>
<dbReference type="PANTHER" id="PTHR18895:SF74">
    <property type="entry name" value="MTRF1L RELEASE FACTOR GLUTAMINE METHYLTRANSFERASE"/>
    <property type="match status" value="1"/>
</dbReference>
<dbReference type="GO" id="GO:0102559">
    <property type="term" value="F:peptide chain release factor N(5)-glutamine methyltransferase activity"/>
    <property type="evidence" value="ECO:0007669"/>
    <property type="project" value="UniProtKB-EC"/>
</dbReference>
<comment type="catalytic activity">
    <reaction evidence="4 5">
        <text>L-glutaminyl-[peptide chain release factor] + S-adenosyl-L-methionine = N(5)-methyl-L-glutaminyl-[peptide chain release factor] + S-adenosyl-L-homocysteine + H(+)</text>
        <dbReference type="Rhea" id="RHEA:42896"/>
        <dbReference type="Rhea" id="RHEA-COMP:10271"/>
        <dbReference type="Rhea" id="RHEA-COMP:10272"/>
        <dbReference type="ChEBI" id="CHEBI:15378"/>
        <dbReference type="ChEBI" id="CHEBI:30011"/>
        <dbReference type="ChEBI" id="CHEBI:57856"/>
        <dbReference type="ChEBI" id="CHEBI:59789"/>
        <dbReference type="ChEBI" id="CHEBI:61891"/>
        <dbReference type="EC" id="2.1.1.297"/>
    </reaction>
</comment>
<accession>A0A2S7XU56</accession>
<dbReference type="PROSITE" id="PS00092">
    <property type="entry name" value="N6_MTASE"/>
    <property type="match status" value="1"/>
</dbReference>
<comment type="caution">
    <text evidence="8">The sequence shown here is derived from an EMBL/GenBank/DDBJ whole genome shotgun (WGS) entry which is preliminary data.</text>
</comment>
<evidence type="ECO:0000259" key="6">
    <source>
        <dbReference type="Pfam" id="PF05175"/>
    </source>
</evidence>
<dbReference type="Proteomes" id="UP000239936">
    <property type="component" value="Unassembled WGS sequence"/>
</dbReference>
<organism evidence="8 9">
    <name type="scientific">Chromatium okenii</name>
    <dbReference type="NCBI Taxonomy" id="61644"/>
    <lineage>
        <taxon>Bacteria</taxon>
        <taxon>Pseudomonadati</taxon>
        <taxon>Pseudomonadota</taxon>
        <taxon>Gammaproteobacteria</taxon>
        <taxon>Chromatiales</taxon>
        <taxon>Chromatiaceae</taxon>
        <taxon>Chromatium</taxon>
    </lineage>
</organism>
<comment type="function">
    <text evidence="5">Methylates the class 1 translation termination release factors RF1/PrfA and RF2/PrfB on the glutamine residue of the universally conserved GGQ motif.</text>
</comment>
<feature type="domain" description="Release factor glutamine methyltransferase N-terminal" evidence="7">
    <location>
        <begin position="10"/>
        <end position="79"/>
    </location>
</feature>
<feature type="binding site" evidence="5">
    <location>
        <position position="147"/>
    </location>
    <ligand>
        <name>S-adenosyl-L-methionine</name>
        <dbReference type="ChEBI" id="CHEBI:59789"/>
    </ligand>
</feature>
<dbReference type="InterPro" id="IPR004556">
    <property type="entry name" value="HemK-like"/>
</dbReference>
<dbReference type="AlphaFoldDB" id="A0A2S7XU56"/>
<feature type="binding site" evidence="5">
    <location>
        <begin position="124"/>
        <end position="128"/>
    </location>
    <ligand>
        <name>S-adenosyl-L-methionine</name>
        <dbReference type="ChEBI" id="CHEBI:59789"/>
    </ligand>
</feature>
<reference evidence="8 9" key="1">
    <citation type="submission" date="2018-01" db="EMBL/GenBank/DDBJ databases">
        <title>The complete genome sequence of Chromatium okenii LaCa, a purple sulfur bacterium with a turbulent life.</title>
        <authorList>
            <person name="Luedin S.M."/>
            <person name="Liechti N."/>
            <person name="Storelli N."/>
            <person name="Danza F."/>
            <person name="Wittwer M."/>
            <person name="Pothier J.F."/>
            <person name="Tonolla M.A."/>
        </authorList>
    </citation>
    <scope>NUCLEOTIDE SEQUENCE [LARGE SCALE GENOMIC DNA]</scope>
    <source>
        <strain evidence="8 9">LaCa</strain>
    </source>
</reference>
<dbReference type="EC" id="2.1.1.297" evidence="5"/>
<dbReference type="InterPro" id="IPR040758">
    <property type="entry name" value="PrmC_N"/>
</dbReference>
<dbReference type="Gene3D" id="1.10.8.10">
    <property type="entry name" value="DNA helicase RuvA subunit, C-terminal domain"/>
    <property type="match status" value="1"/>
</dbReference>
<evidence type="ECO:0000313" key="8">
    <source>
        <dbReference type="EMBL" id="PQJ97240.1"/>
    </source>
</evidence>
<protein>
    <recommendedName>
        <fullName evidence="5">Release factor glutamine methyltransferase</fullName>
        <shortName evidence="5">RF MTase</shortName>
        <ecNumber evidence="5">2.1.1.297</ecNumber>
    </recommendedName>
    <alternativeName>
        <fullName evidence="5">N5-glutamine methyltransferase PrmC</fullName>
    </alternativeName>
    <alternativeName>
        <fullName evidence="5">Protein-(glutamine-N5) MTase PrmC</fullName>
    </alternativeName>
    <alternativeName>
        <fullName evidence="5">Protein-glutamine N-methyltransferase PrmC</fullName>
    </alternativeName>
</protein>
<dbReference type="PANTHER" id="PTHR18895">
    <property type="entry name" value="HEMK METHYLTRANSFERASE"/>
    <property type="match status" value="1"/>
</dbReference>
<evidence type="ECO:0000256" key="3">
    <source>
        <dbReference type="ARBA" id="ARBA00022691"/>
    </source>
</evidence>
<comment type="similarity">
    <text evidence="5">Belongs to the protein N5-glutamine methyltransferase family. PrmC subfamily.</text>
</comment>
<dbReference type="InterPro" id="IPR050320">
    <property type="entry name" value="N5-glutamine_MTase"/>
</dbReference>
<evidence type="ECO:0000313" key="9">
    <source>
        <dbReference type="Proteomes" id="UP000239936"/>
    </source>
</evidence>
<name>A0A2S7XU56_9GAMM</name>
<dbReference type="SUPFAM" id="SSF53335">
    <property type="entry name" value="S-adenosyl-L-methionine-dependent methyltransferases"/>
    <property type="match status" value="1"/>
</dbReference>
<dbReference type="Pfam" id="PF17827">
    <property type="entry name" value="PrmC_N"/>
    <property type="match status" value="1"/>
</dbReference>
<sequence>MHSTVNIINILRTATTALATLPDSSPQLEAELLLTEATGWARTTLRAWPERELDSVAVTQFEQLLARRLRGEPIAYIRGRQAFWTLDLQVSPATLIPRPETEQLVEIALELLAPAAALQIADLGTGSGAIAAALASERCHWTLFAVDRAPTALAVATANFRALKLHNVTALRGDWLRGFASASLDGVISNPPYITAGDPHLIRGDLRFEPPTALAAGIDGLTAIRAILGEVNRCVRHGGLIAIEHGFEQGAAVRQLFAAHELQRIETQRDLNGLERITLGYRPRANSRSNS</sequence>
<feature type="domain" description="Methyltransferase small" evidence="6">
    <location>
        <begin position="109"/>
        <end position="195"/>
    </location>
</feature>
<proteinExistence type="inferred from homology"/>
<dbReference type="InterPro" id="IPR007848">
    <property type="entry name" value="Small_mtfrase_dom"/>
</dbReference>
<dbReference type="InterPro" id="IPR029063">
    <property type="entry name" value="SAM-dependent_MTases_sf"/>
</dbReference>
<keyword evidence="1 5" id="KW-0489">Methyltransferase</keyword>
<feature type="binding site" evidence="5">
    <location>
        <position position="190"/>
    </location>
    <ligand>
        <name>S-adenosyl-L-methionine</name>
        <dbReference type="ChEBI" id="CHEBI:59789"/>
    </ligand>
</feature>
<keyword evidence="3 5" id="KW-0949">S-adenosyl-L-methionine</keyword>
<dbReference type="GO" id="GO:0032259">
    <property type="term" value="P:methylation"/>
    <property type="evidence" value="ECO:0007669"/>
    <property type="project" value="UniProtKB-KW"/>
</dbReference>
<dbReference type="HAMAP" id="MF_02126">
    <property type="entry name" value="RF_methyltr_PrmC"/>
    <property type="match status" value="1"/>
</dbReference>